<reference evidence="2" key="1">
    <citation type="submission" date="2015-06" db="UniProtKB">
        <authorList>
            <consortium name="EnsemblPlants"/>
        </authorList>
    </citation>
    <scope>IDENTIFICATION</scope>
</reference>
<dbReference type="HOGENOM" id="CLU_2783422_0_0_1"/>
<proteinExistence type="predicted"/>
<evidence type="ECO:0000313" key="3">
    <source>
        <dbReference type="Proteomes" id="UP000007306"/>
    </source>
</evidence>
<name>I1NNX8_ORYGL</name>
<protein>
    <submittedName>
        <fullName evidence="2">Uncharacterized protein</fullName>
    </submittedName>
</protein>
<dbReference type="STRING" id="4538.I1NNX8"/>
<evidence type="ECO:0000256" key="1">
    <source>
        <dbReference type="SAM" id="MobiDB-lite"/>
    </source>
</evidence>
<feature type="compositionally biased region" description="Basic and acidic residues" evidence="1">
    <location>
        <begin position="1"/>
        <end position="23"/>
    </location>
</feature>
<reference evidence="2 3" key="2">
    <citation type="submission" date="2018-04" db="EMBL/GenBank/DDBJ databases">
        <title>OglaRS2 (Oryza glaberrima Reference Sequence Version 2).</title>
        <authorList>
            <person name="Zhang J."/>
            <person name="Kudrna D."/>
            <person name="Lee S."/>
            <person name="Talag J."/>
            <person name="Rajasekar S."/>
            <person name="Wing R.A."/>
        </authorList>
    </citation>
    <scope>NUCLEOTIDE SEQUENCE [LARGE SCALE GENOMIC DNA]</scope>
    <source>
        <strain evidence="2 3">cv. IRGC 96717</strain>
    </source>
</reference>
<keyword evidence="3" id="KW-1185">Reference proteome</keyword>
<accession>I1NNX8</accession>
<evidence type="ECO:0000313" key="2">
    <source>
        <dbReference type="EnsemblPlants" id="ORGLA01G0156800.1"/>
    </source>
</evidence>
<feature type="region of interest" description="Disordered" evidence="1">
    <location>
        <begin position="1"/>
        <end position="24"/>
    </location>
</feature>
<dbReference type="EnsemblPlants" id="ORGLA01G0156800.1">
    <property type="protein sequence ID" value="ORGLA01G0156800.1"/>
    <property type="gene ID" value="ORGLA01G0156800"/>
</dbReference>
<sequence>NFAQRSEENRDNFSSKNDEKIQRSIDNTPYGVEVTFEPKRKGLIADFERPRELVRRNGELLEVFTISIL</sequence>
<dbReference type="Proteomes" id="UP000007306">
    <property type="component" value="Chromosome 1"/>
</dbReference>
<dbReference type="Gramene" id="ORGLA01G0156800.1">
    <property type="protein sequence ID" value="ORGLA01G0156800.1"/>
    <property type="gene ID" value="ORGLA01G0156800"/>
</dbReference>
<organism evidence="2 3">
    <name type="scientific">Oryza glaberrima</name>
    <name type="common">African rice</name>
    <dbReference type="NCBI Taxonomy" id="4538"/>
    <lineage>
        <taxon>Eukaryota</taxon>
        <taxon>Viridiplantae</taxon>
        <taxon>Streptophyta</taxon>
        <taxon>Embryophyta</taxon>
        <taxon>Tracheophyta</taxon>
        <taxon>Spermatophyta</taxon>
        <taxon>Magnoliopsida</taxon>
        <taxon>Liliopsida</taxon>
        <taxon>Poales</taxon>
        <taxon>Poaceae</taxon>
        <taxon>BOP clade</taxon>
        <taxon>Oryzoideae</taxon>
        <taxon>Oryzeae</taxon>
        <taxon>Oryzinae</taxon>
        <taxon>Oryza</taxon>
    </lineage>
</organism>
<dbReference type="AlphaFoldDB" id="I1NNX8"/>